<keyword evidence="2" id="KW-0812">Transmembrane</keyword>
<accession>A0A1M6V1H1</accession>
<reference evidence="3 4" key="1">
    <citation type="submission" date="2016-11" db="EMBL/GenBank/DDBJ databases">
        <authorList>
            <person name="Jaros S."/>
            <person name="Januszkiewicz K."/>
            <person name="Wedrychowicz H."/>
        </authorList>
    </citation>
    <scope>NUCLEOTIDE SEQUENCE [LARGE SCALE GENOMIC DNA]</scope>
    <source>
        <strain evidence="3 4">CGMCC 4.5723</strain>
    </source>
</reference>
<feature type="compositionally biased region" description="Low complexity" evidence="1">
    <location>
        <begin position="209"/>
        <end position="223"/>
    </location>
</feature>
<keyword evidence="2" id="KW-0472">Membrane</keyword>
<evidence type="ECO:0000313" key="4">
    <source>
        <dbReference type="Proteomes" id="UP000184452"/>
    </source>
</evidence>
<organism evidence="3 4">
    <name type="scientific">Nocardiopsis flavescens</name>
    <dbReference type="NCBI Taxonomy" id="758803"/>
    <lineage>
        <taxon>Bacteria</taxon>
        <taxon>Bacillati</taxon>
        <taxon>Actinomycetota</taxon>
        <taxon>Actinomycetes</taxon>
        <taxon>Streptosporangiales</taxon>
        <taxon>Nocardiopsidaceae</taxon>
        <taxon>Nocardiopsis</taxon>
    </lineage>
</organism>
<evidence type="ECO:0000256" key="1">
    <source>
        <dbReference type="SAM" id="MobiDB-lite"/>
    </source>
</evidence>
<dbReference type="OrthoDB" id="4824872at2"/>
<name>A0A1M6V1H1_9ACTN</name>
<dbReference type="Proteomes" id="UP000184452">
    <property type="component" value="Unassembled WGS sequence"/>
</dbReference>
<evidence type="ECO:0000313" key="3">
    <source>
        <dbReference type="EMBL" id="SHK75254.1"/>
    </source>
</evidence>
<feature type="transmembrane region" description="Helical" evidence="2">
    <location>
        <begin position="419"/>
        <end position="438"/>
    </location>
</feature>
<gene>
    <name evidence="3" type="ORF">SAMN05421803_13115</name>
</gene>
<feature type="transmembrane region" description="Helical" evidence="2">
    <location>
        <begin position="444"/>
        <end position="463"/>
    </location>
</feature>
<dbReference type="STRING" id="758803.SAMN05421803_13115"/>
<sequence length="521" mass="55981">MDWIDYSQNRRIRELQDDVSSAHSMLNSERRRMRSELSSLRGSLEQRLDRVSATLDAFIELSDLRATLAVFSPHALARHRTLAMLDGAVPAALELEDVPDYWLPPAAHGLHALLAGSPGKALPHFDEAARRDPERAAAFSVLAAALTRAEYARTLGGPGDLLPHLPAPDEQVTRGRRALWMLTADGSLGEEAREHLLLSTLRHWDRAGAEPPSLAPRAAPSERSAPRGRGGGGRTAADGQLAVRTRAVEGLTALHADIARITAVGGQDDHVEGVAPDEGSADFLSEALVALVGEGTPEEAPLIARANELRAVIENGGGGRTPGWDDGVGTTAALLEQDLHGSGTAPHRSTFALVLQRPAVLRAVEDLVEQASAPLPETTSVTAQGVRVTVTEHGATSEEALRAERQLEARHTAEHRGRVYMWGFAVLAGLLVVLGLVTTGSAVWVVWVLAAGSAAGAVWAHLYDRREAEAVAETRVARLRRLRQETEQAGQTWRARLDEARAREATARSLADDIRALIDPR</sequence>
<keyword evidence="2" id="KW-1133">Transmembrane helix</keyword>
<protein>
    <submittedName>
        <fullName evidence="3">Uncharacterized protein</fullName>
    </submittedName>
</protein>
<feature type="region of interest" description="Disordered" evidence="1">
    <location>
        <begin position="208"/>
        <end position="240"/>
    </location>
</feature>
<keyword evidence="4" id="KW-1185">Reference proteome</keyword>
<dbReference type="EMBL" id="FQZK01000031">
    <property type="protein sequence ID" value="SHK75254.1"/>
    <property type="molecule type" value="Genomic_DNA"/>
</dbReference>
<proteinExistence type="predicted"/>
<evidence type="ECO:0000256" key="2">
    <source>
        <dbReference type="SAM" id="Phobius"/>
    </source>
</evidence>
<dbReference type="AlphaFoldDB" id="A0A1M6V1H1"/>
<dbReference type="RefSeq" id="WP_073383990.1">
    <property type="nucleotide sequence ID" value="NZ_FQZK01000031.1"/>
</dbReference>